<evidence type="ECO:0000313" key="2">
    <source>
        <dbReference type="Proteomes" id="UP001055072"/>
    </source>
</evidence>
<name>A0ACB8TME8_9APHY</name>
<gene>
    <name evidence="1" type="ORF">BDY19DRAFT_744536</name>
</gene>
<comment type="caution">
    <text evidence="1">The sequence shown here is derived from an EMBL/GenBank/DDBJ whole genome shotgun (WGS) entry which is preliminary data.</text>
</comment>
<evidence type="ECO:0000313" key="1">
    <source>
        <dbReference type="EMBL" id="KAI0083203.1"/>
    </source>
</evidence>
<dbReference type="EMBL" id="MU274982">
    <property type="protein sequence ID" value="KAI0083203.1"/>
    <property type="molecule type" value="Genomic_DNA"/>
</dbReference>
<proteinExistence type="predicted"/>
<organism evidence="1 2">
    <name type="scientific">Irpex rosettiformis</name>
    <dbReference type="NCBI Taxonomy" id="378272"/>
    <lineage>
        <taxon>Eukaryota</taxon>
        <taxon>Fungi</taxon>
        <taxon>Dikarya</taxon>
        <taxon>Basidiomycota</taxon>
        <taxon>Agaricomycotina</taxon>
        <taxon>Agaricomycetes</taxon>
        <taxon>Polyporales</taxon>
        <taxon>Irpicaceae</taxon>
        <taxon>Irpex</taxon>
    </lineage>
</organism>
<dbReference type="Proteomes" id="UP001055072">
    <property type="component" value="Unassembled WGS sequence"/>
</dbReference>
<sequence>MSAPDNVGPHFPASADSLCTGHSEPDVNGLPLYKELCISAEQAYEQYETRGNLKVLEFAIRSFRLAMEATEDDNPYKADIIANLGVSLNTRFECVGDLQDLEEAISLEQLANALTPDDSPAKHSRLSNLAASLFSRFGREGRAEDLEEAIELLTRAVELVPDGHVDKPTLLNNLGNSLYMGFEHSGSAYDLEKAIELQTCAVELTPEDDPKKPMWLINLGSSHVLRFKRLGNLEDLERAIVFERRSVDLTPDGHPNKPGYLNNAGGSLQTRFARLGDFADLERAIVLYTSAVELTSDGHLGKPMWLNNLANSLQDRYEHTRDAKDLEKAIAHQFRAIELTPDGHPDKPARLNSLGARLHTRYKQFGNLDDLNQAIAHYTTALTLTPEGHHDKPSRLRNLSNSLHTRFNEAGNVPDLEEAIRCSTWSVELTPENHAERALSLRLLGFLFFTRLCSPHAHADDAPRAMEALLEAMQHLTSPPLERLQASVLYADVLTEFSHLFTTPPQLSLLEAWKHAISLVPQCIWLGNNVRGRYTSKELSIVHTAVNEAATAAISAGEYGLALEWLETGRAVVWSQVLQLRTPLDDLQRVHPQLAERLHNVSQALHLAASGSPSMSTRIQLPSSSHDIQAPSSHGYALEYNKLISTIHELEGFEDFLRPKTLSQLAGACASGPVVVIIVHKSRCDALVLCRAGDVIHVPLPDFSLLDAMAIQKLLWDSLRAKRLLSRCRGDMRDENDDRGGRVTAMDPPDLMRGLLAMLWNMVVKPIMDVVCTLVPPSNTLPHVTWCPTGPLVFLPLHAAGIYPSDDRVSVPSQTIMDLAVSSYTPTLEALLKPRTKVTPAGQDPRVLIVSQPASPLAINNPIPGTTTEAIIVMSLVGESKPLDDANGTVQAVLEGMATHEWVHLACHGIQNRMDPTNSAFILHDGHLTLSELMSHHLPNADLAVLSACQTATGDEKLSEEAVHLAAGMLVIGYKSVIGTMWSISDYVAPDVMKVFYTVMAEQVKAGGELQPAYALHEAIKVLRRSSGRGGMNDFLRWVPFVHFGL</sequence>
<reference evidence="1" key="1">
    <citation type="journal article" date="2021" name="Environ. Microbiol.">
        <title>Gene family expansions and transcriptome signatures uncover fungal adaptations to wood decay.</title>
        <authorList>
            <person name="Hage H."/>
            <person name="Miyauchi S."/>
            <person name="Viragh M."/>
            <person name="Drula E."/>
            <person name="Min B."/>
            <person name="Chaduli D."/>
            <person name="Navarro D."/>
            <person name="Favel A."/>
            <person name="Norest M."/>
            <person name="Lesage-Meessen L."/>
            <person name="Balint B."/>
            <person name="Merenyi Z."/>
            <person name="de Eugenio L."/>
            <person name="Morin E."/>
            <person name="Martinez A.T."/>
            <person name="Baldrian P."/>
            <person name="Stursova M."/>
            <person name="Martinez M.J."/>
            <person name="Novotny C."/>
            <person name="Magnuson J.K."/>
            <person name="Spatafora J.W."/>
            <person name="Maurice S."/>
            <person name="Pangilinan J."/>
            <person name="Andreopoulos W."/>
            <person name="LaButti K."/>
            <person name="Hundley H."/>
            <person name="Na H."/>
            <person name="Kuo A."/>
            <person name="Barry K."/>
            <person name="Lipzen A."/>
            <person name="Henrissat B."/>
            <person name="Riley R."/>
            <person name="Ahrendt S."/>
            <person name="Nagy L.G."/>
            <person name="Grigoriev I.V."/>
            <person name="Martin F."/>
            <person name="Rosso M.N."/>
        </authorList>
    </citation>
    <scope>NUCLEOTIDE SEQUENCE</scope>
    <source>
        <strain evidence="1">CBS 384.51</strain>
    </source>
</reference>
<keyword evidence="2" id="KW-1185">Reference proteome</keyword>
<accession>A0ACB8TME8</accession>
<protein>
    <submittedName>
        <fullName evidence="1">CHAT domain-containing protein</fullName>
    </submittedName>
</protein>